<dbReference type="GO" id="GO:0005886">
    <property type="term" value="C:plasma membrane"/>
    <property type="evidence" value="ECO:0007669"/>
    <property type="project" value="UniProtKB-SubCell"/>
</dbReference>
<dbReference type="InterPro" id="IPR025857">
    <property type="entry name" value="MacB_PCD"/>
</dbReference>
<feature type="domain" description="MacB-like periplasmic core" evidence="9">
    <location>
        <begin position="24"/>
        <end position="235"/>
    </location>
</feature>
<feature type="domain" description="ABC3 transporter permease C-terminal" evidence="8">
    <location>
        <begin position="956"/>
        <end position="1071"/>
    </location>
</feature>
<proteinExistence type="predicted"/>
<feature type="compositionally biased region" description="Basic and acidic residues" evidence="6">
    <location>
        <begin position="451"/>
        <end position="466"/>
    </location>
</feature>
<feature type="transmembrane region" description="Helical" evidence="7">
    <location>
        <begin position="950"/>
        <end position="972"/>
    </location>
</feature>
<feature type="transmembrane region" description="Helical" evidence="7">
    <location>
        <begin position="1006"/>
        <end position="1027"/>
    </location>
</feature>
<sequence>MKSALNKDFVRDIKNSKGRFISILLIVALGVAFFAGIKDAPLVMKKTSDSYYDDSNLMDIRITSTLGLTDDDVDAIKKINKVDGIKGTYSMEAISNYKDKDSVVQIQSINLSDYKQNNKNYMNRLKVVKGRLPQKSGECVIEKSKYQFLAYPIGSKVTLDSGTDEDISDSLNKKEYTVVGYVNTPYYLSHEKGNASIGGGRVQGAMMILDSDFKLDVYTDIYLTVKGAKALDTYSDEYQELIDSVVHDIDKITDDRIKARYDEVVSEAQNKLDESKQKYEDNKAKAEKEINNAQTKINKSKTELEQGKLELESQKSNAKRKIQNGKVQIENAKKQLKSGRAQYENALKEFKTQKKKAQGEFKKAENKIKDLESQKSELENGIAQINLLLKDENLSEEQKLYYQNELKTMNSNLEQLKSGISSAKKELNSQKQKLQSSENKLKQTKQTLDSNEAKIKQSEIELKQSEKTANNEIQKAEQKIKSGEEDIQKAQATLDNKKQEVKEKLSKAEKEIKKAQREINKIEKQTWYVLDRDSHRSFVEYEGCANSIDALAKIFPVFFFAVAALVCLTTMTRMVDEQRINIGTLKALGYTVFDIAKKYILYAFTASIIGSILGLLIGFSVFPIVIFYAYGMMYTLPDMIPAIDIKLAISITLIAILVTTVSAYTACKKELMEEPSALMRPKAPKNGKRILLERIDFIWKRLSFISKVTLRNIFRYKKRFLMTVLGIAGCTALLVTGFGIKDSIQMIVSGQYGELLKYDMEISISNKTTDSEIKDMASKLNKTKNIKEYEFFVYENGEVKTNEGSEDVNIVIPDDLNKFNDFIHLRQRVGHKKINLKDDGLVLSEKAARVIGASVGDTIKLKNSDNITVEAKVSDITENYISHYAYMPKNYYNKLFNNIPSNNKVLGILNRTYSKEEDKLSKELINIDGVSGVVFNTVSKQTFSNTIKNLNYVVLIMIISAGSLAFVVLYNLTNVNISERIREIATIKVLGFYDGETAAYIYRENIILTIVGIIVGLIMGKFLHQYIMTTVEIKSMMFGRVINTKSYIIAAILTVLLSLIVNVVMYYKLKNVKMVESLKSVD</sequence>
<feature type="transmembrane region" description="Helical" evidence="7">
    <location>
        <begin position="647"/>
        <end position="667"/>
    </location>
</feature>
<dbReference type="AlphaFoldDB" id="A0A6N3BJT8"/>
<evidence type="ECO:0000259" key="8">
    <source>
        <dbReference type="Pfam" id="PF02687"/>
    </source>
</evidence>
<evidence type="ECO:0000256" key="4">
    <source>
        <dbReference type="ARBA" id="ARBA00022989"/>
    </source>
</evidence>
<feature type="domain" description="ABC3 transporter permease C-terminal" evidence="8">
    <location>
        <begin position="554"/>
        <end position="669"/>
    </location>
</feature>
<accession>A0A6N3BJT8</accession>
<comment type="subcellular location">
    <subcellularLocation>
        <location evidence="1">Cell membrane</location>
        <topology evidence="1">Multi-pass membrane protein</topology>
    </subcellularLocation>
</comment>
<feature type="compositionally biased region" description="Polar residues" evidence="6">
    <location>
        <begin position="429"/>
        <end position="450"/>
    </location>
</feature>
<feature type="transmembrane region" description="Helical" evidence="7">
    <location>
        <begin position="20"/>
        <end position="37"/>
    </location>
</feature>
<evidence type="ECO:0000256" key="7">
    <source>
        <dbReference type="SAM" id="Phobius"/>
    </source>
</evidence>
<gene>
    <name evidence="10" type="primary">smc_3</name>
    <name evidence="10" type="ORF">IBLFYP30_01536</name>
</gene>
<feature type="compositionally biased region" description="Basic and acidic residues" evidence="6">
    <location>
        <begin position="474"/>
        <end position="484"/>
    </location>
</feature>
<reference evidence="10" key="1">
    <citation type="submission" date="2019-11" db="EMBL/GenBank/DDBJ databases">
        <authorList>
            <person name="Feng L."/>
        </authorList>
    </citation>
    <scope>NUCLEOTIDE SEQUENCE</scope>
    <source>
        <strain evidence="10">IbartlettiiLFYP30</strain>
    </source>
</reference>
<dbReference type="RefSeq" id="WP_156530802.1">
    <property type="nucleotide sequence ID" value="NZ_CACRUE010000024.1"/>
</dbReference>
<keyword evidence="2" id="KW-1003">Cell membrane</keyword>
<evidence type="ECO:0000256" key="2">
    <source>
        <dbReference type="ARBA" id="ARBA00022475"/>
    </source>
</evidence>
<dbReference type="Pfam" id="PF02687">
    <property type="entry name" value="FtsX"/>
    <property type="match status" value="2"/>
</dbReference>
<name>A0A6N3BJT8_9FIRM</name>
<keyword evidence="4 7" id="KW-1133">Transmembrane helix</keyword>
<feature type="transmembrane region" description="Helical" evidence="7">
    <location>
        <begin position="720"/>
        <end position="740"/>
    </location>
</feature>
<feature type="transmembrane region" description="Helical" evidence="7">
    <location>
        <begin position="599"/>
        <end position="627"/>
    </location>
</feature>
<evidence type="ECO:0000256" key="6">
    <source>
        <dbReference type="SAM" id="MobiDB-lite"/>
    </source>
</evidence>
<protein>
    <submittedName>
        <fullName evidence="10">Chromosome partition protein Smc</fullName>
    </submittedName>
</protein>
<evidence type="ECO:0000256" key="1">
    <source>
        <dbReference type="ARBA" id="ARBA00004651"/>
    </source>
</evidence>
<dbReference type="InterPro" id="IPR038766">
    <property type="entry name" value="Membrane_comp_ABC_pdt"/>
</dbReference>
<feature type="transmembrane region" description="Helical" evidence="7">
    <location>
        <begin position="1047"/>
        <end position="1067"/>
    </location>
</feature>
<dbReference type="EMBL" id="CACRUE010000024">
    <property type="protein sequence ID" value="VYU01827.1"/>
    <property type="molecule type" value="Genomic_DNA"/>
</dbReference>
<evidence type="ECO:0000256" key="5">
    <source>
        <dbReference type="ARBA" id="ARBA00023136"/>
    </source>
</evidence>
<evidence type="ECO:0000259" key="9">
    <source>
        <dbReference type="Pfam" id="PF12704"/>
    </source>
</evidence>
<feature type="transmembrane region" description="Helical" evidence="7">
    <location>
        <begin position="554"/>
        <end position="571"/>
    </location>
</feature>
<evidence type="ECO:0000313" key="10">
    <source>
        <dbReference type="EMBL" id="VYU01827.1"/>
    </source>
</evidence>
<keyword evidence="5 7" id="KW-0472">Membrane</keyword>
<dbReference type="InterPro" id="IPR003838">
    <property type="entry name" value="ABC3_permease_C"/>
</dbReference>
<feature type="region of interest" description="Disordered" evidence="6">
    <location>
        <begin position="426"/>
        <end position="484"/>
    </location>
</feature>
<dbReference type="PANTHER" id="PTHR30287">
    <property type="entry name" value="MEMBRANE COMPONENT OF PREDICTED ABC SUPERFAMILY METABOLITE UPTAKE TRANSPORTER"/>
    <property type="match status" value="1"/>
</dbReference>
<evidence type="ECO:0000256" key="3">
    <source>
        <dbReference type="ARBA" id="ARBA00022692"/>
    </source>
</evidence>
<dbReference type="Pfam" id="PF12704">
    <property type="entry name" value="MacB_PCD"/>
    <property type="match status" value="1"/>
</dbReference>
<dbReference type="PANTHER" id="PTHR30287:SF1">
    <property type="entry name" value="INNER MEMBRANE PROTEIN"/>
    <property type="match status" value="1"/>
</dbReference>
<keyword evidence="3 7" id="KW-0812">Transmembrane</keyword>
<organism evidence="10">
    <name type="scientific">Intestinibacter bartlettii</name>
    <dbReference type="NCBI Taxonomy" id="261299"/>
    <lineage>
        <taxon>Bacteria</taxon>
        <taxon>Bacillati</taxon>
        <taxon>Bacillota</taxon>
        <taxon>Clostridia</taxon>
        <taxon>Peptostreptococcales</taxon>
        <taxon>Peptostreptococcaceae</taxon>
        <taxon>Intestinibacter</taxon>
    </lineage>
</organism>